<evidence type="ECO:0000259" key="4">
    <source>
        <dbReference type="Pfam" id="PF03816"/>
    </source>
</evidence>
<evidence type="ECO:0000256" key="2">
    <source>
        <dbReference type="SAM" id="MobiDB-lite"/>
    </source>
</evidence>
<dbReference type="Gene3D" id="3.40.630.190">
    <property type="entry name" value="LCP protein"/>
    <property type="match status" value="1"/>
</dbReference>
<evidence type="ECO:0000256" key="3">
    <source>
        <dbReference type="SAM" id="Phobius"/>
    </source>
</evidence>
<reference evidence="6" key="1">
    <citation type="journal article" date="2019" name="Int. J. Syst. Evol. Microbiol.">
        <title>The Global Catalogue of Microorganisms (GCM) 10K type strain sequencing project: providing services to taxonomists for standard genome sequencing and annotation.</title>
        <authorList>
            <consortium name="The Broad Institute Genomics Platform"/>
            <consortium name="The Broad Institute Genome Sequencing Center for Infectious Disease"/>
            <person name="Wu L."/>
            <person name="Ma J."/>
        </authorList>
    </citation>
    <scope>NUCLEOTIDE SEQUENCE [LARGE SCALE GENOMIC DNA]</scope>
    <source>
        <strain evidence="6">CGMCC 4.7241</strain>
    </source>
</reference>
<feature type="transmembrane region" description="Helical" evidence="3">
    <location>
        <begin position="78"/>
        <end position="99"/>
    </location>
</feature>
<dbReference type="Proteomes" id="UP001595699">
    <property type="component" value="Unassembled WGS sequence"/>
</dbReference>
<feature type="transmembrane region" description="Helical" evidence="3">
    <location>
        <begin position="120"/>
        <end position="141"/>
    </location>
</feature>
<dbReference type="NCBIfam" id="TIGR00350">
    <property type="entry name" value="lytR_cpsA_psr"/>
    <property type="match status" value="1"/>
</dbReference>
<protein>
    <submittedName>
        <fullName evidence="5">LCP family protein</fullName>
    </submittedName>
</protein>
<feature type="compositionally biased region" description="Polar residues" evidence="2">
    <location>
        <begin position="447"/>
        <end position="457"/>
    </location>
</feature>
<keyword evidence="3" id="KW-0812">Transmembrane</keyword>
<dbReference type="EMBL" id="JBHRZH010000001">
    <property type="protein sequence ID" value="MFC3759414.1"/>
    <property type="molecule type" value="Genomic_DNA"/>
</dbReference>
<name>A0ABV7Y5U5_9ACTN</name>
<organism evidence="5 6">
    <name type="scientific">Tenggerimyces flavus</name>
    <dbReference type="NCBI Taxonomy" id="1708749"/>
    <lineage>
        <taxon>Bacteria</taxon>
        <taxon>Bacillati</taxon>
        <taxon>Actinomycetota</taxon>
        <taxon>Actinomycetes</taxon>
        <taxon>Propionibacteriales</taxon>
        <taxon>Nocardioidaceae</taxon>
        <taxon>Tenggerimyces</taxon>
    </lineage>
</organism>
<comment type="similarity">
    <text evidence="1">Belongs to the LytR/CpsA/Psr (LCP) family.</text>
</comment>
<proteinExistence type="inferred from homology"/>
<evidence type="ECO:0000313" key="6">
    <source>
        <dbReference type="Proteomes" id="UP001595699"/>
    </source>
</evidence>
<dbReference type="RefSeq" id="WP_205122193.1">
    <property type="nucleotide sequence ID" value="NZ_JAFBCM010000001.1"/>
</dbReference>
<keyword evidence="3" id="KW-0472">Membrane</keyword>
<keyword evidence="3" id="KW-1133">Transmembrane helix</keyword>
<feature type="transmembrane region" description="Helical" evidence="3">
    <location>
        <begin position="44"/>
        <end position="66"/>
    </location>
</feature>
<feature type="transmembrane region" description="Helical" evidence="3">
    <location>
        <begin position="19"/>
        <end position="37"/>
    </location>
</feature>
<dbReference type="PANTHER" id="PTHR33392">
    <property type="entry name" value="POLYISOPRENYL-TEICHOIC ACID--PEPTIDOGLYCAN TEICHOIC ACID TRANSFERASE TAGU"/>
    <property type="match status" value="1"/>
</dbReference>
<evidence type="ECO:0000256" key="1">
    <source>
        <dbReference type="ARBA" id="ARBA00006068"/>
    </source>
</evidence>
<accession>A0ABV7Y5U5</accession>
<dbReference type="PANTHER" id="PTHR33392:SF6">
    <property type="entry name" value="POLYISOPRENYL-TEICHOIC ACID--PEPTIDOGLYCAN TEICHOIC ACID TRANSFERASE TAGU"/>
    <property type="match status" value="1"/>
</dbReference>
<feature type="domain" description="Cell envelope-related transcriptional attenuator" evidence="4">
    <location>
        <begin position="181"/>
        <end position="353"/>
    </location>
</feature>
<keyword evidence="6" id="KW-1185">Reference proteome</keyword>
<sequence length="472" mass="50594">MQEEDLQGHSSRVRFRRSITLLLMTLFAPGTAQLVAGNKAVGRFAVRVLLGVLGVGALAALLAWLAPNLLVGLFTNSAVLAVLRIVLLIFAVGWLLLFIDAWRLGRPLGLERKQRLTATIATATMSLVCVGALLLGSQYVAVARESIDGIFGAGKKSDPNAGRYNILLLGGDAGPDREGLRPDSITLVSVDEDTGHTAMFSFPRNLQRVPFPRGTVMHEQFPNGFHCDSCLLNAVYTWANDHKELFPGVPDPGIVATKDAISGLTGLPVNYYVLIDLFGFRQLVDAVGGLTIDVKKNVPIGGIGSERSGTIKAGKQKLDGYRSLWYARSRTGSSDYDRMARQRCVMAAMLDQLDPGTVLLKFQAIAKAGKQVMSTDIPSSELGKFVDLSMRVKKQKITSVQFVPPLIRASHPNVTLIQSKVRSAIDASNGVVPTPTAAKKPVKAPQPSKSIKSNGTKSPEPVGDLNSVCAAA</sequence>
<dbReference type="InterPro" id="IPR004474">
    <property type="entry name" value="LytR_CpsA_psr"/>
</dbReference>
<dbReference type="InterPro" id="IPR050922">
    <property type="entry name" value="LytR/CpsA/Psr_CW_biosynth"/>
</dbReference>
<feature type="region of interest" description="Disordered" evidence="2">
    <location>
        <begin position="430"/>
        <end position="472"/>
    </location>
</feature>
<evidence type="ECO:0000313" key="5">
    <source>
        <dbReference type="EMBL" id="MFC3759414.1"/>
    </source>
</evidence>
<dbReference type="Pfam" id="PF03816">
    <property type="entry name" value="LytR_cpsA_psr"/>
    <property type="match status" value="1"/>
</dbReference>
<comment type="caution">
    <text evidence="5">The sequence shown here is derived from an EMBL/GenBank/DDBJ whole genome shotgun (WGS) entry which is preliminary data.</text>
</comment>
<gene>
    <name evidence="5" type="ORF">ACFOUW_01050</name>
</gene>